<accession>A0A0A2JSX9</accession>
<reference evidence="1 2" key="1">
    <citation type="journal article" date="2015" name="Mol. Plant Microbe Interact.">
        <title>Genome, transcriptome, and functional analyses of Penicillium expansum provide new insights into secondary metabolism and pathogenicity.</title>
        <authorList>
            <person name="Ballester A.R."/>
            <person name="Marcet-Houben M."/>
            <person name="Levin E."/>
            <person name="Sela N."/>
            <person name="Selma-Lazaro C."/>
            <person name="Carmona L."/>
            <person name="Wisniewski M."/>
            <person name="Droby S."/>
            <person name="Gonzalez-Candelas L."/>
            <person name="Gabaldon T."/>
        </authorList>
    </citation>
    <scope>NUCLEOTIDE SEQUENCE [LARGE SCALE GENOMIC DNA]</scope>
    <source>
        <strain evidence="1 2">MD-8</strain>
    </source>
</reference>
<gene>
    <name evidence="1" type="ORF">PEX2_021760</name>
</gene>
<comment type="caution">
    <text evidence="1">The sequence shown here is derived from an EMBL/GenBank/DDBJ whole genome shotgun (WGS) entry which is preliminary data.</text>
</comment>
<evidence type="ECO:0000313" key="2">
    <source>
        <dbReference type="Proteomes" id="UP000030143"/>
    </source>
</evidence>
<name>A0A0A2JSX9_PENEN</name>
<sequence>MQESLSETTSSGQLCYESNAKKLGGPTCRRFQSIHLKAPAQKLDLIHALEQLAVSERCQLTNDSDSARERLPGKT</sequence>
<evidence type="ECO:0000313" key="1">
    <source>
        <dbReference type="EMBL" id="KGO57733.1"/>
    </source>
</evidence>
<dbReference type="AlphaFoldDB" id="A0A0A2JSX9"/>
<protein>
    <submittedName>
        <fullName evidence="1">Uncharacterized protein</fullName>
    </submittedName>
</protein>
<proteinExistence type="predicted"/>
<dbReference type="PhylomeDB" id="A0A0A2JSX9"/>
<dbReference type="HOGENOM" id="CLU_2671822_0_0_1"/>
<organism evidence="1 2">
    <name type="scientific">Penicillium expansum</name>
    <name type="common">Blue mold rot fungus</name>
    <dbReference type="NCBI Taxonomy" id="27334"/>
    <lineage>
        <taxon>Eukaryota</taxon>
        <taxon>Fungi</taxon>
        <taxon>Dikarya</taxon>
        <taxon>Ascomycota</taxon>
        <taxon>Pezizomycotina</taxon>
        <taxon>Eurotiomycetes</taxon>
        <taxon>Eurotiomycetidae</taxon>
        <taxon>Eurotiales</taxon>
        <taxon>Aspergillaceae</taxon>
        <taxon>Penicillium</taxon>
    </lineage>
</organism>
<dbReference type="EMBL" id="JQFZ01000138">
    <property type="protein sequence ID" value="KGO57733.1"/>
    <property type="molecule type" value="Genomic_DNA"/>
</dbReference>
<dbReference type="Proteomes" id="UP000030143">
    <property type="component" value="Unassembled WGS sequence"/>
</dbReference>
<dbReference type="GeneID" id="27674870"/>
<keyword evidence="2" id="KW-1185">Reference proteome</keyword>
<dbReference type="RefSeq" id="XP_016599361.1">
    <property type="nucleotide sequence ID" value="XM_016739451.1"/>
</dbReference>
<dbReference type="OrthoDB" id="4331574at2759"/>
<dbReference type="VEuPathDB" id="FungiDB:PEXP_010840"/>